<name>B9TP71_RICCO</name>
<sequence length="225" mass="24118">PAGGCAGVAAWAGSRCVAPVIYSMAAATGGRPRGDVPQCAMACTGVRHCVCRAVRDRHPRPCVSVSRLAQSHASAGAARQRARGGNLPRCGAVDPIHPVGSGSIAGIHPPRHSVAHRPAPMRAPHAAFVDEPVRRHHHGYGAGFAGWRARSARHRADRQQHHQPHAVHRAHLLHRARLVLRLLLSDFAPDSAPGACPCRRLNCYPLIRRGRAPRGHRSLRCGMCT</sequence>
<reference evidence="2" key="1">
    <citation type="journal article" date="2010" name="Nat. Biotechnol.">
        <title>Draft genome sequence of the oilseed species Ricinus communis.</title>
        <authorList>
            <person name="Chan A.P."/>
            <person name="Crabtree J."/>
            <person name="Zhao Q."/>
            <person name="Lorenzi H."/>
            <person name="Orvis J."/>
            <person name="Puiu D."/>
            <person name="Melake-Berhan A."/>
            <person name="Jones K.M."/>
            <person name="Redman J."/>
            <person name="Chen G."/>
            <person name="Cahoon E.B."/>
            <person name="Gedil M."/>
            <person name="Stanke M."/>
            <person name="Haas B.J."/>
            <person name="Wortman J.R."/>
            <person name="Fraser-Liggett C.M."/>
            <person name="Ravel J."/>
            <person name="Rabinowicz P.D."/>
        </authorList>
    </citation>
    <scope>NUCLEOTIDE SEQUENCE [LARGE SCALE GENOMIC DNA]</scope>
    <source>
        <strain evidence="2">cv. Hale</strain>
    </source>
</reference>
<dbReference type="EMBL" id="EQ994878">
    <property type="protein sequence ID" value="EEF22343.1"/>
    <property type="molecule type" value="Genomic_DNA"/>
</dbReference>
<proteinExistence type="predicted"/>
<feature type="non-terminal residue" evidence="1">
    <location>
        <position position="1"/>
    </location>
</feature>
<dbReference type="AlphaFoldDB" id="B9TP71"/>
<dbReference type="InParanoid" id="B9TP71"/>
<evidence type="ECO:0000313" key="2">
    <source>
        <dbReference type="Proteomes" id="UP000008311"/>
    </source>
</evidence>
<organism evidence="1 2">
    <name type="scientific">Ricinus communis</name>
    <name type="common">Castor bean</name>
    <dbReference type="NCBI Taxonomy" id="3988"/>
    <lineage>
        <taxon>Eukaryota</taxon>
        <taxon>Viridiplantae</taxon>
        <taxon>Streptophyta</taxon>
        <taxon>Embryophyta</taxon>
        <taxon>Tracheophyta</taxon>
        <taxon>Spermatophyta</taxon>
        <taxon>Magnoliopsida</taxon>
        <taxon>eudicotyledons</taxon>
        <taxon>Gunneridae</taxon>
        <taxon>Pentapetalae</taxon>
        <taxon>rosids</taxon>
        <taxon>fabids</taxon>
        <taxon>Malpighiales</taxon>
        <taxon>Euphorbiaceae</taxon>
        <taxon>Acalyphoideae</taxon>
        <taxon>Acalypheae</taxon>
        <taxon>Ricinus</taxon>
    </lineage>
</organism>
<accession>B9TP71</accession>
<protein>
    <submittedName>
        <fullName evidence="1">Uncharacterized protein</fullName>
    </submittedName>
</protein>
<evidence type="ECO:0000313" key="1">
    <source>
        <dbReference type="EMBL" id="EEF22343.1"/>
    </source>
</evidence>
<dbReference type="Proteomes" id="UP000008311">
    <property type="component" value="Unassembled WGS sequence"/>
</dbReference>
<keyword evidence="2" id="KW-1185">Reference proteome</keyword>
<gene>
    <name evidence="1" type="ORF">RCOM_2008180</name>
</gene>